<evidence type="ECO:0000313" key="8">
    <source>
        <dbReference type="Proteomes" id="UP000237947"/>
    </source>
</evidence>
<evidence type="ECO:0000313" key="7">
    <source>
        <dbReference type="EMBL" id="AVM42745.1"/>
    </source>
</evidence>
<organism evidence="7 8">
    <name type="scientific">Fastidiosipila sanguinis</name>
    <dbReference type="NCBI Taxonomy" id="236753"/>
    <lineage>
        <taxon>Bacteria</taxon>
        <taxon>Bacillati</taxon>
        <taxon>Bacillota</taxon>
        <taxon>Clostridia</taxon>
        <taxon>Eubacteriales</taxon>
        <taxon>Oscillospiraceae</taxon>
        <taxon>Fastidiosipila</taxon>
    </lineage>
</organism>
<evidence type="ECO:0000256" key="5">
    <source>
        <dbReference type="ARBA" id="ARBA00049534"/>
    </source>
</evidence>
<dbReference type="GO" id="GO:0004359">
    <property type="term" value="F:glutaminase activity"/>
    <property type="evidence" value="ECO:0007669"/>
    <property type="project" value="UniProtKB-UniRule"/>
</dbReference>
<evidence type="ECO:0000256" key="3">
    <source>
        <dbReference type="ARBA" id="ARBA00012918"/>
    </source>
</evidence>
<dbReference type="InterPro" id="IPR015868">
    <property type="entry name" value="Glutaminase"/>
</dbReference>
<accession>A0A2S0KNY6</accession>
<dbReference type="PANTHER" id="PTHR12544">
    <property type="entry name" value="GLUTAMINASE"/>
    <property type="match status" value="1"/>
</dbReference>
<dbReference type="InterPro" id="IPR012338">
    <property type="entry name" value="Beta-lactam/transpept-like"/>
</dbReference>
<comment type="similarity">
    <text evidence="1 6">Belongs to the glutaminase family.</text>
</comment>
<evidence type="ECO:0000256" key="6">
    <source>
        <dbReference type="HAMAP-Rule" id="MF_00313"/>
    </source>
</evidence>
<feature type="binding site" evidence="6">
    <location>
        <position position="244"/>
    </location>
    <ligand>
        <name>substrate</name>
    </ligand>
</feature>
<dbReference type="EMBL" id="CP027226">
    <property type="protein sequence ID" value="AVM42745.1"/>
    <property type="molecule type" value="Genomic_DNA"/>
</dbReference>
<protein>
    <recommendedName>
        <fullName evidence="3 6">Glutaminase</fullName>
        <ecNumber evidence="3 6">3.5.1.2</ecNumber>
    </recommendedName>
</protein>
<feature type="binding site" evidence="6">
    <location>
        <position position="119"/>
    </location>
    <ligand>
        <name>substrate</name>
    </ligand>
</feature>
<keyword evidence="8" id="KW-1185">Reference proteome</keyword>
<comment type="subunit">
    <text evidence="2 6">Homotetramer.</text>
</comment>
<feature type="binding site" evidence="6">
    <location>
        <position position="192"/>
    </location>
    <ligand>
        <name>substrate</name>
    </ligand>
</feature>
<dbReference type="Proteomes" id="UP000237947">
    <property type="component" value="Chromosome"/>
</dbReference>
<keyword evidence="6" id="KW-0007">Acetylation</keyword>
<dbReference type="GO" id="GO:0006543">
    <property type="term" value="P:L-glutamine catabolic process"/>
    <property type="evidence" value="ECO:0007669"/>
    <property type="project" value="TreeGrafter"/>
</dbReference>
<dbReference type="EC" id="3.5.1.2" evidence="3 6"/>
<dbReference type="NCBIfam" id="TIGR03814">
    <property type="entry name" value="Gln_ase"/>
    <property type="match status" value="1"/>
</dbReference>
<dbReference type="HAMAP" id="MF_00313">
    <property type="entry name" value="Glutaminase"/>
    <property type="match status" value="1"/>
</dbReference>
<dbReference type="OrthoDB" id="9788822at2"/>
<sequence>MNFNISEFESDITTALNNSRSKLSTGKVVDYIPELSTANPEHLGFMLKTVDNQKFSCGDTDIKFTIQSISKVAALIIAIETFSYDFVFDKVGMEASSAPFTELSTLDTAPHKPNNPFINAGAIVIASMLESKYTIEEAIEIIGKYCSNPNLEIEMDVYNSEVSSNSRNHSLTWELKNLNLLSSTPSKSLEFYTRLCAINLSLEDLTNFATLLANYGKDPETGEQIISAKTVKVVLSIMFTCGLYNGTGSFAVKAGLAAKSGVSGGVIYVKPQEFGIATFGPALDANGNSIGGLDLVEQLSQKYNWHIFSENS</sequence>
<feature type="binding site" evidence="6">
    <location>
        <position position="168"/>
    </location>
    <ligand>
        <name>substrate</name>
    </ligand>
</feature>
<feature type="binding site" evidence="6">
    <location>
        <position position="68"/>
    </location>
    <ligand>
        <name>substrate</name>
    </ligand>
</feature>
<evidence type="ECO:0000256" key="1">
    <source>
        <dbReference type="ARBA" id="ARBA00011076"/>
    </source>
</evidence>
<evidence type="ECO:0000256" key="4">
    <source>
        <dbReference type="ARBA" id="ARBA00022801"/>
    </source>
</evidence>
<dbReference type="PANTHER" id="PTHR12544:SF29">
    <property type="entry name" value="GLUTAMINASE"/>
    <property type="match status" value="1"/>
</dbReference>
<name>A0A2S0KNY6_9FIRM</name>
<dbReference type="RefSeq" id="WP_106012696.1">
    <property type="nucleotide sequence ID" value="NZ_CP027226.1"/>
</dbReference>
<dbReference type="Gene3D" id="3.40.710.10">
    <property type="entry name" value="DD-peptidase/beta-lactamase superfamily"/>
    <property type="match status" value="1"/>
</dbReference>
<keyword evidence="4 6" id="KW-0378">Hydrolase</keyword>
<dbReference type="GO" id="GO:0006537">
    <property type="term" value="P:glutamate biosynthetic process"/>
    <property type="evidence" value="ECO:0007669"/>
    <property type="project" value="TreeGrafter"/>
</dbReference>
<feature type="binding site" evidence="6">
    <location>
        <position position="161"/>
    </location>
    <ligand>
        <name>substrate</name>
    </ligand>
</feature>
<proteinExistence type="inferred from homology"/>
<dbReference type="KEGG" id="fsa:C5Q98_05755"/>
<comment type="catalytic activity">
    <reaction evidence="5 6">
        <text>L-glutamine + H2O = L-glutamate + NH4(+)</text>
        <dbReference type="Rhea" id="RHEA:15889"/>
        <dbReference type="ChEBI" id="CHEBI:15377"/>
        <dbReference type="ChEBI" id="CHEBI:28938"/>
        <dbReference type="ChEBI" id="CHEBI:29985"/>
        <dbReference type="ChEBI" id="CHEBI:58359"/>
        <dbReference type="EC" id="3.5.1.2"/>
    </reaction>
</comment>
<dbReference type="SUPFAM" id="SSF56601">
    <property type="entry name" value="beta-lactamase/transpeptidase-like"/>
    <property type="match status" value="1"/>
</dbReference>
<gene>
    <name evidence="6 7" type="primary">glsA</name>
    <name evidence="7" type="ORF">C5Q98_05755</name>
</gene>
<evidence type="ECO:0000256" key="2">
    <source>
        <dbReference type="ARBA" id="ARBA00011881"/>
    </source>
</evidence>
<dbReference type="AlphaFoldDB" id="A0A2S0KNY6"/>
<feature type="binding site" evidence="6">
    <location>
        <position position="262"/>
    </location>
    <ligand>
        <name>substrate</name>
    </ligand>
</feature>
<dbReference type="Pfam" id="PF04960">
    <property type="entry name" value="Glutaminase"/>
    <property type="match status" value="1"/>
</dbReference>
<reference evidence="8" key="1">
    <citation type="submission" date="2018-02" db="EMBL/GenBank/DDBJ databases">
        <authorList>
            <person name="Holder M.E."/>
            <person name="Ajami N.J."/>
            <person name="Petrosino J.F."/>
        </authorList>
    </citation>
    <scope>NUCLEOTIDE SEQUENCE [LARGE SCALE GENOMIC DNA]</scope>
    <source>
        <strain evidence="8">CCUG 47711</strain>
    </source>
</reference>